<accession>A0A5B7K3M4</accession>
<evidence type="ECO:0000313" key="3">
    <source>
        <dbReference type="Proteomes" id="UP000324222"/>
    </source>
</evidence>
<name>A0A5B7K3M4_PORTR</name>
<keyword evidence="3" id="KW-1185">Reference proteome</keyword>
<reference evidence="2 3" key="1">
    <citation type="submission" date="2019-05" db="EMBL/GenBank/DDBJ databases">
        <title>Another draft genome of Portunus trituberculatus and its Hox gene families provides insights of decapod evolution.</title>
        <authorList>
            <person name="Jeong J.-H."/>
            <person name="Song I."/>
            <person name="Kim S."/>
            <person name="Choi T."/>
            <person name="Kim D."/>
            <person name="Ryu S."/>
            <person name="Kim W."/>
        </authorList>
    </citation>
    <scope>NUCLEOTIDE SEQUENCE [LARGE SCALE GENOMIC DNA]</scope>
    <source>
        <tissue evidence="2">Muscle</tissue>
    </source>
</reference>
<evidence type="ECO:0000256" key="1">
    <source>
        <dbReference type="SAM" id="Phobius"/>
    </source>
</evidence>
<comment type="caution">
    <text evidence="2">The sequence shown here is derived from an EMBL/GenBank/DDBJ whole genome shotgun (WGS) entry which is preliminary data.</text>
</comment>
<dbReference type="Proteomes" id="UP000324222">
    <property type="component" value="Unassembled WGS sequence"/>
</dbReference>
<keyword evidence="1" id="KW-0812">Transmembrane</keyword>
<feature type="transmembrane region" description="Helical" evidence="1">
    <location>
        <begin position="52"/>
        <end position="69"/>
    </location>
</feature>
<protein>
    <submittedName>
        <fullName evidence="2">Uncharacterized protein</fullName>
    </submittedName>
</protein>
<evidence type="ECO:0000313" key="2">
    <source>
        <dbReference type="EMBL" id="MPC99214.1"/>
    </source>
</evidence>
<dbReference type="AlphaFoldDB" id="A0A5B7K3M4"/>
<organism evidence="2 3">
    <name type="scientific">Portunus trituberculatus</name>
    <name type="common">Swimming crab</name>
    <name type="synonym">Neptunus trituberculatus</name>
    <dbReference type="NCBI Taxonomy" id="210409"/>
    <lineage>
        <taxon>Eukaryota</taxon>
        <taxon>Metazoa</taxon>
        <taxon>Ecdysozoa</taxon>
        <taxon>Arthropoda</taxon>
        <taxon>Crustacea</taxon>
        <taxon>Multicrustacea</taxon>
        <taxon>Malacostraca</taxon>
        <taxon>Eumalacostraca</taxon>
        <taxon>Eucarida</taxon>
        <taxon>Decapoda</taxon>
        <taxon>Pleocyemata</taxon>
        <taxon>Brachyura</taxon>
        <taxon>Eubrachyura</taxon>
        <taxon>Portunoidea</taxon>
        <taxon>Portunidae</taxon>
        <taxon>Portuninae</taxon>
        <taxon>Portunus</taxon>
    </lineage>
</organism>
<proteinExistence type="predicted"/>
<gene>
    <name evidence="2" type="ORF">E2C01_094614</name>
</gene>
<dbReference type="EMBL" id="VSRR010117426">
    <property type="protein sequence ID" value="MPC99214.1"/>
    <property type="molecule type" value="Genomic_DNA"/>
</dbReference>
<keyword evidence="1" id="KW-0472">Membrane</keyword>
<sequence length="88" mass="9725">MPRKWRRLYLSGASGGWAAVRSPHEPDVVGWWSRQPQGSLSSLSESPSAMRLLLLLVVCCALLVPHATARPPHRSLLVTPHRKSPQVP</sequence>
<keyword evidence="1" id="KW-1133">Transmembrane helix</keyword>